<proteinExistence type="predicted"/>
<dbReference type="Proteomes" id="UP001215280">
    <property type="component" value="Unassembled WGS sequence"/>
</dbReference>
<evidence type="ECO:0000313" key="1">
    <source>
        <dbReference type="EMBL" id="KAJ7742723.1"/>
    </source>
</evidence>
<name>A0AAD7IHX4_9AGAR</name>
<protein>
    <submittedName>
        <fullName evidence="1">Uncharacterized protein</fullName>
    </submittedName>
</protein>
<sequence length="249" mass="28105">MLGAARKLKELAIDYANAGPVSTPVIPPNWRPQLEHLAFSDYFTRGRLFLAFSSSGLDFSRLKMLSIHGLCHGQKIRSFLLVLPPNNVVETLNIWYPIYTGELREDLSIASLPCLQSIRVSGRLSAVDFTSVLTQCVAHVSLEYIVFEAGMHDLQETTQNDWLRFSTAVRQHPPDRTITLLLFQSEVLLDTDSSAENLLHNRLKLKEYMTSLEQRNGDVGLLLAEGRLSLQEECFCSTLSSYTEPYLKL</sequence>
<comment type="caution">
    <text evidence="1">The sequence shown here is derived from an EMBL/GenBank/DDBJ whole genome shotgun (WGS) entry which is preliminary data.</text>
</comment>
<evidence type="ECO:0000313" key="2">
    <source>
        <dbReference type="Proteomes" id="UP001215280"/>
    </source>
</evidence>
<keyword evidence="2" id="KW-1185">Reference proteome</keyword>
<dbReference type="AlphaFoldDB" id="A0AAD7IHX4"/>
<dbReference type="EMBL" id="JARJLG010000116">
    <property type="protein sequence ID" value="KAJ7742723.1"/>
    <property type="molecule type" value="Genomic_DNA"/>
</dbReference>
<accession>A0AAD7IHX4</accession>
<organism evidence="1 2">
    <name type="scientific">Mycena maculata</name>
    <dbReference type="NCBI Taxonomy" id="230809"/>
    <lineage>
        <taxon>Eukaryota</taxon>
        <taxon>Fungi</taxon>
        <taxon>Dikarya</taxon>
        <taxon>Basidiomycota</taxon>
        <taxon>Agaricomycotina</taxon>
        <taxon>Agaricomycetes</taxon>
        <taxon>Agaricomycetidae</taxon>
        <taxon>Agaricales</taxon>
        <taxon>Marasmiineae</taxon>
        <taxon>Mycenaceae</taxon>
        <taxon>Mycena</taxon>
    </lineage>
</organism>
<reference evidence="1" key="1">
    <citation type="submission" date="2023-03" db="EMBL/GenBank/DDBJ databases">
        <title>Massive genome expansion in bonnet fungi (Mycena s.s.) driven by repeated elements and novel gene families across ecological guilds.</title>
        <authorList>
            <consortium name="Lawrence Berkeley National Laboratory"/>
            <person name="Harder C.B."/>
            <person name="Miyauchi S."/>
            <person name="Viragh M."/>
            <person name="Kuo A."/>
            <person name="Thoen E."/>
            <person name="Andreopoulos B."/>
            <person name="Lu D."/>
            <person name="Skrede I."/>
            <person name="Drula E."/>
            <person name="Henrissat B."/>
            <person name="Morin E."/>
            <person name="Kohler A."/>
            <person name="Barry K."/>
            <person name="LaButti K."/>
            <person name="Morin E."/>
            <person name="Salamov A."/>
            <person name="Lipzen A."/>
            <person name="Mereny Z."/>
            <person name="Hegedus B."/>
            <person name="Baldrian P."/>
            <person name="Stursova M."/>
            <person name="Weitz H."/>
            <person name="Taylor A."/>
            <person name="Grigoriev I.V."/>
            <person name="Nagy L.G."/>
            <person name="Martin F."/>
            <person name="Kauserud H."/>
        </authorList>
    </citation>
    <scope>NUCLEOTIDE SEQUENCE</scope>
    <source>
        <strain evidence="1">CBHHK188m</strain>
    </source>
</reference>
<gene>
    <name evidence="1" type="ORF">DFH07DRAFT_836284</name>
</gene>